<keyword evidence="5 14" id="KW-0812">Transmembrane</keyword>
<keyword evidence="7 14" id="KW-1133">Transmembrane helix</keyword>
<evidence type="ECO:0000256" key="14">
    <source>
        <dbReference type="SAM" id="Phobius"/>
    </source>
</evidence>
<protein>
    <submittedName>
        <fullName evidence="15">Sodium/solute symporter</fullName>
    </submittedName>
</protein>
<accession>A0AAW5BK14</accession>
<evidence type="ECO:0000313" key="15">
    <source>
        <dbReference type="EMBL" id="MCG4744328.1"/>
    </source>
</evidence>
<organism evidence="15 18">
    <name type="scientific">Enterocloster aldenensis</name>
    <dbReference type="NCBI Taxonomy" id="358742"/>
    <lineage>
        <taxon>Bacteria</taxon>
        <taxon>Bacillati</taxon>
        <taxon>Bacillota</taxon>
        <taxon>Clostridia</taxon>
        <taxon>Lachnospirales</taxon>
        <taxon>Lachnospiraceae</taxon>
        <taxon>Enterocloster</taxon>
    </lineage>
</organism>
<evidence type="ECO:0000256" key="8">
    <source>
        <dbReference type="ARBA" id="ARBA00023053"/>
    </source>
</evidence>
<dbReference type="GO" id="GO:0015293">
    <property type="term" value="F:symporter activity"/>
    <property type="evidence" value="ECO:0007669"/>
    <property type="project" value="UniProtKB-KW"/>
</dbReference>
<proteinExistence type="inferred from homology"/>
<reference evidence="16 17" key="1">
    <citation type="journal article" date="2020" name="Cell Host Microbe">
        <title>Functional and Genomic Variation between Human-Derived Isolates of Lachnospiraceae Reveals Inter- and Intra-Species Diversity.</title>
        <authorList>
            <person name="Sorbara M.T."/>
            <person name="Littmann E.R."/>
            <person name="Fontana E."/>
            <person name="Moody T.U."/>
            <person name="Kohout C.E."/>
            <person name="Gjonbalaj M."/>
            <person name="Eaton V."/>
            <person name="Seok R."/>
            <person name="Leiner I.M."/>
            <person name="Pamer E.G."/>
        </authorList>
    </citation>
    <scope>NUCLEOTIDE SEQUENCE [LARGE SCALE GENOMIC DNA]</scope>
    <source>
        <strain evidence="16 17">MSK.1.17</strain>
    </source>
</reference>
<evidence type="ECO:0000256" key="3">
    <source>
        <dbReference type="ARBA" id="ARBA00022448"/>
    </source>
</evidence>
<keyword evidence="3" id="KW-0813">Transport</keyword>
<feature type="transmembrane region" description="Helical" evidence="14">
    <location>
        <begin position="78"/>
        <end position="97"/>
    </location>
</feature>
<feature type="transmembrane region" description="Helical" evidence="14">
    <location>
        <begin position="158"/>
        <end position="181"/>
    </location>
</feature>
<dbReference type="NCBIfam" id="TIGR00813">
    <property type="entry name" value="sss"/>
    <property type="match status" value="1"/>
</dbReference>
<evidence type="ECO:0000256" key="7">
    <source>
        <dbReference type="ARBA" id="ARBA00022989"/>
    </source>
</evidence>
<dbReference type="PROSITE" id="PS50283">
    <property type="entry name" value="NA_SOLUT_SYMP_3"/>
    <property type="match status" value="1"/>
</dbReference>
<dbReference type="PANTHER" id="PTHR48086">
    <property type="entry name" value="SODIUM/PROLINE SYMPORTER-RELATED"/>
    <property type="match status" value="1"/>
</dbReference>
<evidence type="ECO:0000256" key="5">
    <source>
        <dbReference type="ARBA" id="ARBA00022692"/>
    </source>
</evidence>
<feature type="transmembrane region" description="Helical" evidence="14">
    <location>
        <begin position="49"/>
        <end position="66"/>
    </location>
</feature>
<evidence type="ECO:0000256" key="2">
    <source>
        <dbReference type="ARBA" id="ARBA00006434"/>
    </source>
</evidence>
<keyword evidence="9" id="KW-0406">Ion transport</keyword>
<feature type="transmembrane region" description="Helical" evidence="14">
    <location>
        <begin position="321"/>
        <end position="346"/>
    </location>
</feature>
<comment type="similarity">
    <text evidence="2 13">Belongs to the sodium:solute symporter (SSF) (TC 2.A.21) family.</text>
</comment>
<comment type="subcellular location">
    <subcellularLocation>
        <location evidence="1">Cell membrane</location>
        <topology evidence="1">Multi-pass membrane protein</topology>
    </subcellularLocation>
</comment>
<evidence type="ECO:0000256" key="12">
    <source>
        <dbReference type="ARBA" id="ARBA00033708"/>
    </source>
</evidence>
<keyword evidence="8" id="KW-0915">Sodium</keyword>
<dbReference type="InterPro" id="IPR050277">
    <property type="entry name" value="Sodium:Solute_Symporter"/>
</dbReference>
<feature type="transmembrane region" description="Helical" evidence="14">
    <location>
        <begin position="193"/>
        <end position="216"/>
    </location>
</feature>
<dbReference type="EMBL" id="JAKNGE010000003">
    <property type="protein sequence ID" value="MCG4744328.1"/>
    <property type="molecule type" value="Genomic_DNA"/>
</dbReference>
<feature type="transmembrane region" description="Helical" evidence="14">
    <location>
        <begin position="6"/>
        <end position="28"/>
    </location>
</feature>
<feature type="transmembrane region" description="Helical" evidence="14">
    <location>
        <begin position="269"/>
        <end position="290"/>
    </location>
</feature>
<keyword evidence="17" id="KW-1185">Reference proteome</keyword>
<dbReference type="Proteomes" id="UP001299608">
    <property type="component" value="Unassembled WGS sequence"/>
</dbReference>
<evidence type="ECO:0000256" key="4">
    <source>
        <dbReference type="ARBA" id="ARBA00022475"/>
    </source>
</evidence>
<keyword evidence="10 14" id="KW-0472">Membrane</keyword>
<dbReference type="Pfam" id="PF00474">
    <property type="entry name" value="SSF"/>
    <property type="match status" value="1"/>
</dbReference>
<evidence type="ECO:0000256" key="9">
    <source>
        <dbReference type="ARBA" id="ARBA00023065"/>
    </source>
</evidence>
<feature type="transmembrane region" description="Helical" evidence="14">
    <location>
        <begin position="125"/>
        <end position="146"/>
    </location>
</feature>
<dbReference type="InterPro" id="IPR001734">
    <property type="entry name" value="Na/solute_symporter"/>
</dbReference>
<feature type="transmembrane region" description="Helical" evidence="14">
    <location>
        <begin position="393"/>
        <end position="413"/>
    </location>
</feature>
<gene>
    <name evidence="16" type="ORF">G5B36_09850</name>
    <name evidence="15" type="ORF">L0N08_02765</name>
</gene>
<dbReference type="RefSeq" id="WP_173906046.1">
    <property type="nucleotide sequence ID" value="NZ_JAAITT010000011.1"/>
</dbReference>
<dbReference type="EMBL" id="JAAITT010000011">
    <property type="protein sequence ID" value="NSJ48999.1"/>
    <property type="molecule type" value="Genomic_DNA"/>
</dbReference>
<comment type="caution">
    <text evidence="15">The sequence shown here is derived from an EMBL/GenBank/DDBJ whole genome shotgun (WGS) entry which is preliminary data.</text>
</comment>
<dbReference type="AlphaFoldDB" id="A0AAW5BK14"/>
<keyword evidence="4" id="KW-1003">Cell membrane</keyword>
<reference evidence="16" key="2">
    <citation type="submission" date="2020-02" db="EMBL/GenBank/DDBJ databases">
        <authorList>
            <person name="Littmann E."/>
            <person name="Sorbara M."/>
        </authorList>
    </citation>
    <scope>NUCLEOTIDE SEQUENCE</scope>
    <source>
        <strain evidence="16">MSK.1.17</strain>
    </source>
</reference>
<evidence type="ECO:0000256" key="11">
    <source>
        <dbReference type="ARBA" id="ARBA00023201"/>
    </source>
</evidence>
<dbReference type="Proteomes" id="UP000669239">
    <property type="component" value="Unassembled WGS sequence"/>
</dbReference>
<comment type="catalytic activity">
    <reaction evidence="12">
        <text>L-proline(in) + Na(+)(in) = L-proline(out) + Na(+)(out)</text>
        <dbReference type="Rhea" id="RHEA:28967"/>
        <dbReference type="ChEBI" id="CHEBI:29101"/>
        <dbReference type="ChEBI" id="CHEBI:60039"/>
    </reaction>
</comment>
<feature type="transmembrane region" description="Helical" evidence="14">
    <location>
        <begin position="449"/>
        <end position="470"/>
    </location>
</feature>
<name>A0AAW5BK14_9FIRM</name>
<feature type="transmembrane region" description="Helical" evidence="14">
    <location>
        <begin position="425"/>
        <end position="443"/>
    </location>
</feature>
<evidence type="ECO:0000256" key="1">
    <source>
        <dbReference type="ARBA" id="ARBA00004651"/>
    </source>
</evidence>
<reference evidence="15" key="3">
    <citation type="submission" date="2022-01" db="EMBL/GenBank/DDBJ databases">
        <title>Collection of gut derived symbiotic bacterial strains cultured from healthy donors.</title>
        <authorList>
            <person name="Lin H."/>
            <person name="Kohout C."/>
            <person name="Waligurski E."/>
            <person name="Pamer E.G."/>
        </authorList>
    </citation>
    <scope>NUCLEOTIDE SEQUENCE</scope>
    <source>
        <strain evidence="15">DFI.6.55</strain>
    </source>
</reference>
<sequence length="497" mass="53309">MLSGNLALIGFIVLTIYIIGMLFIGFYCNRKYTNNLNGFLTGGRSLGPWIFALTYGSTYLSSSTFIGNTGTAYKAGLAYLMMPLAQVVLLPLGLLLFSHGLRRASVRLQAMTIPEYISKRFKSSAAGGIASIVIIIFMVPYMVGIVKGGALSLAQLFGISYGIAVILVSAVACVYLIFGGYMARCYTDVVQGLMMAFGMMAVLIAGFCIIGGPSAISAGVAASDPALLETPGPMGWSNLFLFSTVYALTPWGLPQLVQTNFTIKDRKTVYVSSILLSIWLGAILWGSMIIGNMGRAYYGNAFINNVDAVFPSMVLEFFPNVIGAIVIVAVIAASMSTIDGVLMTSGSAFGVDIYKKFLKKDATDRQVMNVTNIMMFSIMIVVVIWAFNPPEMISLFSTFAFSVIAATLIVPVFGGTYFKSGTRAGCVSAMLAGCFGTLFWYTVKPGGGFILGMPPFVAGAVLSIIVYVIVNKKSEPLPKEFVEDLFSKEAEEDAYAE</sequence>
<evidence type="ECO:0000313" key="17">
    <source>
        <dbReference type="Proteomes" id="UP000669239"/>
    </source>
</evidence>
<evidence type="ECO:0000313" key="16">
    <source>
        <dbReference type="EMBL" id="NSJ48999.1"/>
    </source>
</evidence>
<feature type="transmembrane region" description="Helical" evidence="14">
    <location>
        <begin position="367"/>
        <end position="387"/>
    </location>
</feature>
<evidence type="ECO:0000313" key="18">
    <source>
        <dbReference type="Proteomes" id="UP001299608"/>
    </source>
</evidence>
<dbReference type="Gene3D" id="1.20.1730.10">
    <property type="entry name" value="Sodium/glucose cotransporter"/>
    <property type="match status" value="1"/>
</dbReference>
<dbReference type="PANTHER" id="PTHR48086:SF3">
    <property type="entry name" value="SODIUM_PROLINE SYMPORTER"/>
    <property type="match status" value="1"/>
</dbReference>
<evidence type="ECO:0000256" key="6">
    <source>
        <dbReference type="ARBA" id="ARBA00022847"/>
    </source>
</evidence>
<keyword evidence="6" id="KW-0769">Symport</keyword>
<keyword evidence="11" id="KW-0739">Sodium transport</keyword>
<evidence type="ECO:0000256" key="10">
    <source>
        <dbReference type="ARBA" id="ARBA00023136"/>
    </source>
</evidence>
<dbReference type="GO" id="GO:0005886">
    <property type="term" value="C:plasma membrane"/>
    <property type="evidence" value="ECO:0007669"/>
    <property type="project" value="UniProtKB-SubCell"/>
</dbReference>
<evidence type="ECO:0000256" key="13">
    <source>
        <dbReference type="RuleBase" id="RU362091"/>
    </source>
</evidence>
<dbReference type="GO" id="GO:0006814">
    <property type="term" value="P:sodium ion transport"/>
    <property type="evidence" value="ECO:0007669"/>
    <property type="project" value="UniProtKB-KW"/>
</dbReference>
<dbReference type="InterPro" id="IPR038377">
    <property type="entry name" value="Na/Glc_symporter_sf"/>
</dbReference>
<feature type="transmembrane region" description="Helical" evidence="14">
    <location>
        <begin position="236"/>
        <end position="257"/>
    </location>
</feature>